<dbReference type="EMBL" id="CABPRJ010000020">
    <property type="protein sequence ID" value="VVC25819.1"/>
    <property type="molecule type" value="Genomic_DNA"/>
</dbReference>
<dbReference type="Proteomes" id="UP000325440">
    <property type="component" value="Unassembled WGS sequence"/>
</dbReference>
<protein>
    <submittedName>
        <fullName evidence="1">Uncharacterized protein</fullName>
    </submittedName>
</protein>
<dbReference type="AlphaFoldDB" id="A0A5E4M1X1"/>
<sequence>MLNVKMFEGNDTEKSVTDMGERLSQNVMSLVNINRVYYRCLTDILDTKKFNNLDSVKDHVGSVLKQKERAKSVGSEMIAYCQINLKKIRQISDSQYKLHIESITDHPIIIYHSQLSVFQNELNASKKITKIAEH</sequence>
<proteinExistence type="predicted"/>
<reference evidence="1 2" key="1">
    <citation type="submission" date="2019-08" db="EMBL/GenBank/DDBJ databases">
        <authorList>
            <person name="Alioto T."/>
            <person name="Alioto T."/>
            <person name="Gomez Garrido J."/>
        </authorList>
    </citation>
    <scope>NUCLEOTIDE SEQUENCE [LARGE SCALE GENOMIC DNA]</scope>
</reference>
<evidence type="ECO:0000313" key="1">
    <source>
        <dbReference type="EMBL" id="VVC25819.1"/>
    </source>
</evidence>
<organism evidence="1 2">
    <name type="scientific">Cinara cedri</name>
    <dbReference type="NCBI Taxonomy" id="506608"/>
    <lineage>
        <taxon>Eukaryota</taxon>
        <taxon>Metazoa</taxon>
        <taxon>Ecdysozoa</taxon>
        <taxon>Arthropoda</taxon>
        <taxon>Hexapoda</taxon>
        <taxon>Insecta</taxon>
        <taxon>Pterygota</taxon>
        <taxon>Neoptera</taxon>
        <taxon>Paraneoptera</taxon>
        <taxon>Hemiptera</taxon>
        <taxon>Sternorrhyncha</taxon>
        <taxon>Aphidomorpha</taxon>
        <taxon>Aphidoidea</taxon>
        <taxon>Aphididae</taxon>
        <taxon>Lachninae</taxon>
        <taxon>Cinara</taxon>
    </lineage>
</organism>
<name>A0A5E4M1X1_9HEMI</name>
<evidence type="ECO:0000313" key="2">
    <source>
        <dbReference type="Proteomes" id="UP000325440"/>
    </source>
</evidence>
<keyword evidence="2" id="KW-1185">Reference proteome</keyword>
<gene>
    <name evidence="1" type="ORF">CINCED_3A021988</name>
</gene>
<accession>A0A5E4M1X1</accession>
<dbReference type="OrthoDB" id="6619868at2759"/>